<dbReference type="Pfam" id="PF10551">
    <property type="entry name" value="MULE"/>
    <property type="match status" value="1"/>
</dbReference>
<dbReference type="PANTHER" id="PTHR47718:SF17">
    <property type="entry name" value="PROTEIN FAR1-RELATED SEQUENCE 5-LIKE"/>
    <property type="match status" value="1"/>
</dbReference>
<accession>A0AAD4NW93</accession>
<reference evidence="3 4" key="1">
    <citation type="journal article" date="2021" name="Nat. Commun.">
        <title>Incipient diploidization of the medicinal plant Perilla within 10,000 years.</title>
        <authorList>
            <person name="Zhang Y."/>
            <person name="Shen Q."/>
            <person name="Leng L."/>
            <person name="Zhang D."/>
            <person name="Chen S."/>
            <person name="Shi Y."/>
            <person name="Ning Z."/>
            <person name="Chen S."/>
        </authorList>
    </citation>
    <scope>NUCLEOTIDE SEQUENCE [LARGE SCALE GENOMIC DNA]</scope>
    <source>
        <strain evidence="4">cv. PC099</strain>
    </source>
</reference>
<dbReference type="EMBL" id="SDAM02029600">
    <property type="protein sequence ID" value="KAH6755518.1"/>
    <property type="molecule type" value="Genomic_DNA"/>
</dbReference>
<sequence>MHEQPIAMFGKSRDELEESVAEKEQNAIVVVNEVDIVILEKSGDEHEEFVDENEHNITLPEKGSRGRAYGWPYDKRSPEFVNRMKMKQIEVGDAQSFVDMLCQDGAEDEGFFYRFKLDSDGRLSNVFWRDSMMCEDYHLYGDVLVFDTTYRTNKYNMICAPFVGLNNHKKNVMFGFSKCPVTIFTDQDLAITNALSKVFPDARHRLCIWHLYQNAVSRFGRLKGNKAFNDAFQRCLTGCVNKEEFERCWASMVYTLSVFTDFEDELLKSISSTVNVLGGELEVRVYDVQNYDAGTAHRLENIGQEFRTITFNSWRHKMARQYYSVLIKAQESEDARMIIEEGSKKIFEAVEELNVTETLILDTDVSSSCISVLDPPKTTTNGRKKRIKGQLEKGRKKKTSDTANSIELDEFGSKTPNPRLF</sequence>
<dbReference type="InterPro" id="IPR018289">
    <property type="entry name" value="MULE_transposase_dom"/>
</dbReference>
<comment type="caution">
    <text evidence="3">The sequence shown here is derived from an EMBL/GenBank/DDBJ whole genome shotgun (WGS) entry which is preliminary data.</text>
</comment>
<keyword evidence="4" id="KW-1185">Reference proteome</keyword>
<dbReference type="PANTHER" id="PTHR47718">
    <property type="entry name" value="OS01G0519700 PROTEIN"/>
    <property type="match status" value="1"/>
</dbReference>
<evidence type="ECO:0000313" key="3">
    <source>
        <dbReference type="EMBL" id="KAH6755518.1"/>
    </source>
</evidence>
<evidence type="ECO:0000259" key="2">
    <source>
        <dbReference type="Pfam" id="PF10551"/>
    </source>
</evidence>
<proteinExistence type="predicted"/>
<evidence type="ECO:0000313" key="4">
    <source>
        <dbReference type="Proteomes" id="UP001190926"/>
    </source>
</evidence>
<organism evidence="3 4">
    <name type="scientific">Perilla frutescens var. hirtella</name>
    <name type="common">Perilla citriodora</name>
    <name type="synonym">Perilla setoyensis</name>
    <dbReference type="NCBI Taxonomy" id="608512"/>
    <lineage>
        <taxon>Eukaryota</taxon>
        <taxon>Viridiplantae</taxon>
        <taxon>Streptophyta</taxon>
        <taxon>Embryophyta</taxon>
        <taxon>Tracheophyta</taxon>
        <taxon>Spermatophyta</taxon>
        <taxon>Magnoliopsida</taxon>
        <taxon>eudicotyledons</taxon>
        <taxon>Gunneridae</taxon>
        <taxon>Pentapetalae</taxon>
        <taxon>asterids</taxon>
        <taxon>lamiids</taxon>
        <taxon>Lamiales</taxon>
        <taxon>Lamiaceae</taxon>
        <taxon>Nepetoideae</taxon>
        <taxon>Elsholtzieae</taxon>
        <taxon>Perilla</taxon>
    </lineage>
</organism>
<dbReference type="AlphaFoldDB" id="A0AAD4NW93"/>
<gene>
    <name evidence="3" type="ORF">C2S53_011872</name>
</gene>
<dbReference type="Proteomes" id="UP001190926">
    <property type="component" value="Unassembled WGS sequence"/>
</dbReference>
<name>A0AAD4NW93_PERFH</name>
<protein>
    <recommendedName>
        <fullName evidence="2">MULE transposase domain-containing protein</fullName>
    </recommendedName>
</protein>
<feature type="domain" description="MULE transposase" evidence="2">
    <location>
        <begin position="180"/>
        <end position="214"/>
    </location>
</feature>
<evidence type="ECO:0000256" key="1">
    <source>
        <dbReference type="SAM" id="MobiDB-lite"/>
    </source>
</evidence>
<feature type="compositionally biased region" description="Basic residues" evidence="1">
    <location>
        <begin position="382"/>
        <end position="398"/>
    </location>
</feature>
<feature type="region of interest" description="Disordered" evidence="1">
    <location>
        <begin position="374"/>
        <end position="421"/>
    </location>
</feature>